<evidence type="ECO:0000256" key="1">
    <source>
        <dbReference type="SAM" id="Coils"/>
    </source>
</evidence>
<sequence>MKIPRAGSSSGSSAEMSTSPIVIVSGESNMKTPPKFTGSGFAVHEDPLQFVEDFTEAATWNNWQEARLNELFCRCLQGFAKDWYIAEIRESPTFQAGTLPFSSPTKNKESLISKFKTKRQGANESAAQFIIHKRALYLKANAKGAMDKQEKELVRDTLVELQSLLEWVESLLEFTPVAGSVAPVVAPKAVALINTVQQTTIDKPSAFEQTVLDKLERIEKDLALTKDKMVQYDRSLKLLTANSSSVTIATDQNVLPPIAKNPAAVAGSPLPVLTNKNLKPGAVNLVTLEVNAFDVKKDNSATLAARVQNLKKANATKRAEEEAIRQKNTQIENIAANMFNPNQPSSTVSIGTDQAALNEMMKDSIEYYKFSPVDQDLVPSLASSWLKYTSKTESYNPGTAAIWLFSYLNSIYPDALRLVAGGTASGLINEVQIEVNADDKGRLLCAITEGDVTFDEFDFTVGHVDDDDKVPTLYHYGIVGICLWSIGKRPTNDNASAFNQKRYTILENGVVQVFRQWLRPVSINSQQAVTASILEFWYNAGMAHVLLINNMLINNYAKYLVRIPELKEELASWLSDCISFMEVPAADRKLYNVIHGGENCFPSRNYPGLVALARSVIVTTTPKLQQYATRIQSSPLPILDSIILQETGTGIIPSTNSGQTAPVDPNA</sequence>
<dbReference type="EMBL" id="LN722800">
    <property type="protein sequence ID" value="CEP09927.1"/>
    <property type="molecule type" value="Genomic_DNA"/>
</dbReference>
<dbReference type="Proteomes" id="UP000054107">
    <property type="component" value="Unassembled WGS sequence"/>
</dbReference>
<keyword evidence="1" id="KW-0175">Coiled coil</keyword>
<proteinExistence type="predicted"/>
<dbReference type="AlphaFoldDB" id="A0A0B7MXV0"/>
<name>A0A0B7MXV0_9FUNG</name>
<evidence type="ECO:0000313" key="3">
    <source>
        <dbReference type="Proteomes" id="UP000054107"/>
    </source>
</evidence>
<gene>
    <name evidence="2" type="primary">PARPA_03524.1 scaffold 8337</name>
</gene>
<keyword evidence="3" id="KW-1185">Reference proteome</keyword>
<feature type="coiled-coil region" evidence="1">
    <location>
        <begin position="307"/>
        <end position="337"/>
    </location>
</feature>
<evidence type="ECO:0000313" key="2">
    <source>
        <dbReference type="EMBL" id="CEP09927.1"/>
    </source>
</evidence>
<reference evidence="2 3" key="1">
    <citation type="submission" date="2014-09" db="EMBL/GenBank/DDBJ databases">
        <authorList>
            <person name="Ellenberger Sabrina"/>
        </authorList>
    </citation>
    <scope>NUCLEOTIDE SEQUENCE [LARGE SCALE GENOMIC DNA]</scope>
    <source>
        <strain evidence="2 3">CBS 412.66</strain>
    </source>
</reference>
<accession>A0A0B7MXV0</accession>
<protein>
    <submittedName>
        <fullName evidence="2">Uncharacterized protein</fullName>
    </submittedName>
</protein>
<organism evidence="2 3">
    <name type="scientific">Parasitella parasitica</name>
    <dbReference type="NCBI Taxonomy" id="35722"/>
    <lineage>
        <taxon>Eukaryota</taxon>
        <taxon>Fungi</taxon>
        <taxon>Fungi incertae sedis</taxon>
        <taxon>Mucoromycota</taxon>
        <taxon>Mucoromycotina</taxon>
        <taxon>Mucoromycetes</taxon>
        <taxon>Mucorales</taxon>
        <taxon>Mucorineae</taxon>
        <taxon>Mucoraceae</taxon>
        <taxon>Parasitella</taxon>
    </lineage>
</organism>